<dbReference type="Gene3D" id="3.30.565.10">
    <property type="entry name" value="Histidine kinase-like ATPase, C-terminal domain"/>
    <property type="match status" value="1"/>
</dbReference>
<evidence type="ECO:0000259" key="9">
    <source>
        <dbReference type="PROSITE" id="PS50109"/>
    </source>
</evidence>
<dbReference type="Proteomes" id="UP000705823">
    <property type="component" value="Unassembled WGS sequence"/>
</dbReference>
<reference evidence="10" key="1">
    <citation type="submission" date="2019-02" db="EMBL/GenBank/DDBJ databases">
        <title>Halonotius sp. a new haloarchaeum isolated from saline soil.</title>
        <authorList>
            <person name="Duran-Viseras A."/>
            <person name="Sanchez-Porro C."/>
            <person name="Ventosa A."/>
        </authorList>
    </citation>
    <scope>NUCLEOTIDE SEQUENCE</scope>
    <source>
        <strain evidence="10">F15B</strain>
    </source>
</reference>
<dbReference type="GO" id="GO:0000155">
    <property type="term" value="F:phosphorelay sensor kinase activity"/>
    <property type="evidence" value="ECO:0007669"/>
    <property type="project" value="InterPro"/>
</dbReference>
<evidence type="ECO:0000256" key="2">
    <source>
        <dbReference type="ARBA" id="ARBA00012438"/>
    </source>
</evidence>
<evidence type="ECO:0000256" key="6">
    <source>
        <dbReference type="ARBA" id="ARBA00023012"/>
    </source>
</evidence>
<keyword evidence="8" id="KW-1133">Transmembrane helix</keyword>
<protein>
    <recommendedName>
        <fullName evidence="2">histidine kinase</fullName>
        <ecNumber evidence="2">2.7.13.3</ecNumber>
    </recommendedName>
</protein>
<dbReference type="Pfam" id="PF02518">
    <property type="entry name" value="HATPase_c"/>
    <property type="match status" value="1"/>
</dbReference>
<evidence type="ECO:0000256" key="8">
    <source>
        <dbReference type="SAM" id="Phobius"/>
    </source>
</evidence>
<evidence type="ECO:0000256" key="5">
    <source>
        <dbReference type="ARBA" id="ARBA00022777"/>
    </source>
</evidence>
<name>A0A8J8TAQ0_9EURY</name>
<keyword evidence="8" id="KW-0812">Transmembrane</keyword>
<keyword evidence="11" id="KW-1185">Reference proteome</keyword>
<dbReference type="PANTHER" id="PTHR43711:SF1">
    <property type="entry name" value="HISTIDINE KINASE 1"/>
    <property type="match status" value="1"/>
</dbReference>
<dbReference type="Pfam" id="PF00512">
    <property type="entry name" value="HisKA"/>
    <property type="match status" value="1"/>
</dbReference>
<keyword evidence="3" id="KW-0597">Phosphoprotein</keyword>
<dbReference type="SUPFAM" id="SSF47384">
    <property type="entry name" value="Homodimeric domain of signal transducing histidine kinase"/>
    <property type="match status" value="1"/>
</dbReference>
<keyword evidence="5 10" id="KW-0418">Kinase</keyword>
<feature type="transmembrane region" description="Helical" evidence="8">
    <location>
        <begin position="7"/>
        <end position="34"/>
    </location>
</feature>
<evidence type="ECO:0000313" key="11">
    <source>
        <dbReference type="Proteomes" id="UP000705823"/>
    </source>
</evidence>
<accession>A0A8J8TAQ0</accession>
<dbReference type="PANTHER" id="PTHR43711">
    <property type="entry name" value="TWO-COMPONENT HISTIDINE KINASE"/>
    <property type="match status" value="1"/>
</dbReference>
<feature type="transmembrane region" description="Helical" evidence="8">
    <location>
        <begin position="105"/>
        <end position="123"/>
    </location>
</feature>
<sequence length="381" mass="40989">MRRQLSVGVIGGIGIATAQLTVYNIFTGAFLGVVGFLTDAVLPLLFSLVLFGTGYWALTSDRRDDDVVRLAFWCLAGSVVITGFELFTAFSLYASGAAFGELLQALNISVARGAVLGAAFGLFDMERRRTQRREAELQRQVDRLEEFASVVSHDLRSPLTVAKGHIELIRQDHEINDETLAHIEFAHDRMTEIIEDSLALARGGNEVTDPEPVELQAVAEQAWQTVGGGDGLTVTDDLTLKADPERLQRILENLFRNSFEHAGEGEAAENPIDAGLPTGDDAAAVDNSDDDADGDDEPRNDVEITIGALADDVGFFVADDGPGIPPEKREEIFEAGVSGAEMGSGLGLAIVRRVAQAHGWEVSVTEGDDGGARFEFRTDPS</sequence>
<dbReference type="InterPro" id="IPR003661">
    <property type="entry name" value="HisK_dim/P_dom"/>
</dbReference>
<dbReference type="InterPro" id="IPR036097">
    <property type="entry name" value="HisK_dim/P_sf"/>
</dbReference>
<keyword evidence="8" id="KW-0472">Membrane</keyword>
<dbReference type="SMART" id="SM00387">
    <property type="entry name" value="HATPase_c"/>
    <property type="match status" value="1"/>
</dbReference>
<dbReference type="InterPro" id="IPR003594">
    <property type="entry name" value="HATPase_dom"/>
</dbReference>
<organism evidence="10 11">
    <name type="scientific">Halonotius terrestris</name>
    <dbReference type="NCBI Taxonomy" id="2487750"/>
    <lineage>
        <taxon>Archaea</taxon>
        <taxon>Methanobacteriati</taxon>
        <taxon>Methanobacteriota</taxon>
        <taxon>Stenosarchaea group</taxon>
        <taxon>Halobacteria</taxon>
        <taxon>Halobacteriales</taxon>
        <taxon>Haloferacaceae</taxon>
        <taxon>Halonotius</taxon>
    </lineage>
</organism>
<evidence type="ECO:0000256" key="1">
    <source>
        <dbReference type="ARBA" id="ARBA00000085"/>
    </source>
</evidence>
<keyword evidence="6" id="KW-0902">Two-component regulatory system</keyword>
<keyword evidence="4" id="KW-0808">Transferase</keyword>
<proteinExistence type="predicted"/>
<comment type="caution">
    <text evidence="10">The sequence shown here is derived from an EMBL/GenBank/DDBJ whole genome shotgun (WGS) entry which is preliminary data.</text>
</comment>
<feature type="compositionally biased region" description="Acidic residues" evidence="7">
    <location>
        <begin position="287"/>
        <end position="296"/>
    </location>
</feature>
<dbReference type="PROSITE" id="PS50109">
    <property type="entry name" value="HIS_KIN"/>
    <property type="match status" value="1"/>
</dbReference>
<dbReference type="InterPro" id="IPR005467">
    <property type="entry name" value="His_kinase_dom"/>
</dbReference>
<gene>
    <name evidence="10" type="ORF">EGH24_11350</name>
</gene>
<dbReference type="AlphaFoldDB" id="A0A8J8TAQ0"/>
<dbReference type="OrthoDB" id="340441at2157"/>
<feature type="domain" description="Histidine kinase" evidence="9">
    <location>
        <begin position="150"/>
        <end position="381"/>
    </location>
</feature>
<dbReference type="PRINTS" id="PR00344">
    <property type="entry name" value="BCTRLSENSOR"/>
</dbReference>
<dbReference type="EMBL" id="RKLU01000005">
    <property type="protein sequence ID" value="TQQ79224.1"/>
    <property type="molecule type" value="Genomic_DNA"/>
</dbReference>
<feature type="region of interest" description="Disordered" evidence="7">
    <location>
        <begin position="263"/>
        <end position="300"/>
    </location>
</feature>
<dbReference type="Gene3D" id="1.10.287.130">
    <property type="match status" value="1"/>
</dbReference>
<dbReference type="CDD" id="cd00075">
    <property type="entry name" value="HATPase"/>
    <property type="match status" value="1"/>
</dbReference>
<dbReference type="InterPro" id="IPR036890">
    <property type="entry name" value="HATPase_C_sf"/>
</dbReference>
<evidence type="ECO:0000256" key="3">
    <source>
        <dbReference type="ARBA" id="ARBA00022553"/>
    </source>
</evidence>
<dbReference type="SUPFAM" id="SSF55874">
    <property type="entry name" value="ATPase domain of HSP90 chaperone/DNA topoisomerase II/histidine kinase"/>
    <property type="match status" value="1"/>
</dbReference>
<dbReference type="EC" id="2.7.13.3" evidence="2"/>
<dbReference type="InterPro" id="IPR050736">
    <property type="entry name" value="Sensor_HK_Regulatory"/>
</dbReference>
<evidence type="ECO:0000256" key="4">
    <source>
        <dbReference type="ARBA" id="ARBA00022679"/>
    </source>
</evidence>
<feature type="transmembrane region" description="Helical" evidence="8">
    <location>
        <begin position="70"/>
        <end position="93"/>
    </location>
</feature>
<dbReference type="InterPro" id="IPR004358">
    <property type="entry name" value="Sig_transdc_His_kin-like_C"/>
</dbReference>
<dbReference type="RefSeq" id="WP_142980260.1">
    <property type="nucleotide sequence ID" value="NZ_RKLU01000005.1"/>
</dbReference>
<evidence type="ECO:0000256" key="7">
    <source>
        <dbReference type="SAM" id="MobiDB-lite"/>
    </source>
</evidence>
<dbReference type="SMART" id="SM00388">
    <property type="entry name" value="HisKA"/>
    <property type="match status" value="1"/>
</dbReference>
<comment type="catalytic activity">
    <reaction evidence="1">
        <text>ATP + protein L-histidine = ADP + protein N-phospho-L-histidine.</text>
        <dbReference type="EC" id="2.7.13.3"/>
    </reaction>
</comment>
<feature type="transmembrane region" description="Helical" evidence="8">
    <location>
        <begin position="40"/>
        <end position="58"/>
    </location>
</feature>
<evidence type="ECO:0000313" key="10">
    <source>
        <dbReference type="EMBL" id="TQQ79224.1"/>
    </source>
</evidence>
<dbReference type="CDD" id="cd00082">
    <property type="entry name" value="HisKA"/>
    <property type="match status" value="1"/>
</dbReference>